<accession>A0A0D9NWP3</accession>
<dbReference type="AlphaFoldDB" id="A0A0D9NWP3"/>
<dbReference type="EMBL" id="KE384734">
    <property type="protein sequence ID" value="KJK78419.1"/>
    <property type="molecule type" value="Genomic_DNA"/>
</dbReference>
<evidence type="ECO:0000256" key="2">
    <source>
        <dbReference type="SAM" id="Phobius"/>
    </source>
</evidence>
<keyword evidence="2" id="KW-1133">Transmembrane helix</keyword>
<sequence>MFSPKPALQTLPIYRNGPAHPTFLHQRKLAAAIHNSAGIETTAYATQGQPPVSQLRLAQHSLVEPARQNQSLLIDFAPGDQGSYPVPTLHDYHTRKTFTTYIIGNKMAQQPAGNGLSYTIVPFNDISKLPACANACGPLWDANGACVPPALPTADAGTYESCFCADSRIAPFSTGGGANVCPNACPGNPQGLSSIGNWFTSFCNGKAPKNTPQTTGTNTATETNAAGSSGSNIGGSNSGNGGDWLSNHWQWVIMLVILVVGIAGIWIGACIWRRRYLRKKDRQTSLGQKHSGSASHPSWGPAVTGTETGTPTAHNAGRDPERGAATEKAGKTQPKKKWTVTQRT</sequence>
<feature type="transmembrane region" description="Helical" evidence="2">
    <location>
        <begin position="249"/>
        <end position="272"/>
    </location>
</feature>
<keyword evidence="4" id="KW-1185">Reference proteome</keyword>
<feature type="region of interest" description="Disordered" evidence="1">
    <location>
        <begin position="210"/>
        <end position="236"/>
    </location>
</feature>
<gene>
    <name evidence="3" type="ORF">H634G_06117</name>
</gene>
<evidence type="ECO:0000256" key="1">
    <source>
        <dbReference type="SAM" id="MobiDB-lite"/>
    </source>
</evidence>
<keyword evidence="2" id="KW-0472">Membrane</keyword>
<proteinExistence type="predicted"/>
<feature type="compositionally biased region" description="Low complexity" evidence="1">
    <location>
        <begin position="210"/>
        <end position="231"/>
    </location>
</feature>
<feature type="compositionally biased region" description="Basic and acidic residues" evidence="1">
    <location>
        <begin position="316"/>
        <end position="330"/>
    </location>
</feature>
<dbReference type="OrthoDB" id="5426355at2759"/>
<organism evidence="3 4">
    <name type="scientific">Metarhizium anisopliae BRIP 53293</name>
    <dbReference type="NCBI Taxonomy" id="1291518"/>
    <lineage>
        <taxon>Eukaryota</taxon>
        <taxon>Fungi</taxon>
        <taxon>Dikarya</taxon>
        <taxon>Ascomycota</taxon>
        <taxon>Pezizomycotina</taxon>
        <taxon>Sordariomycetes</taxon>
        <taxon>Hypocreomycetidae</taxon>
        <taxon>Hypocreales</taxon>
        <taxon>Clavicipitaceae</taxon>
        <taxon>Metarhizium</taxon>
    </lineage>
</organism>
<evidence type="ECO:0000313" key="4">
    <source>
        <dbReference type="Proteomes" id="UP000054544"/>
    </source>
</evidence>
<feature type="region of interest" description="Disordered" evidence="1">
    <location>
        <begin position="286"/>
        <end position="344"/>
    </location>
</feature>
<dbReference type="Proteomes" id="UP000054544">
    <property type="component" value="Unassembled WGS sequence"/>
</dbReference>
<protein>
    <submittedName>
        <fullName evidence="3">Uncharacterized protein</fullName>
    </submittedName>
</protein>
<feature type="compositionally biased region" description="Polar residues" evidence="1">
    <location>
        <begin position="286"/>
        <end position="296"/>
    </location>
</feature>
<reference evidence="4" key="1">
    <citation type="journal article" date="2014" name="BMC Genomics">
        <title>The genome sequence of the biocontrol fungus Metarhizium anisopliae and comparative genomics of Metarhizium species.</title>
        <authorList>
            <person name="Pattemore J.A."/>
            <person name="Hane J.K."/>
            <person name="Williams A.H."/>
            <person name="Wilson B.A."/>
            <person name="Stodart B.J."/>
            <person name="Ash G.J."/>
        </authorList>
    </citation>
    <scope>NUCLEOTIDE SEQUENCE [LARGE SCALE GENOMIC DNA]</scope>
    <source>
        <strain evidence="4">BRIP 53293</strain>
    </source>
</reference>
<keyword evidence="2" id="KW-0812">Transmembrane</keyword>
<name>A0A0D9NWP3_METAN</name>
<evidence type="ECO:0000313" key="3">
    <source>
        <dbReference type="EMBL" id="KJK78419.1"/>
    </source>
</evidence>